<evidence type="ECO:0000313" key="2">
    <source>
        <dbReference type="Proteomes" id="UP000003860"/>
    </source>
</evidence>
<dbReference type="OrthoDB" id="1092260at2"/>
<dbReference type="Proteomes" id="UP000003860">
    <property type="component" value="Unassembled WGS sequence"/>
</dbReference>
<keyword evidence="2" id="KW-1185">Reference proteome</keyword>
<dbReference type="AlphaFoldDB" id="F1TH35"/>
<protein>
    <submittedName>
        <fullName evidence="1">Uncharacterized protein</fullName>
    </submittedName>
</protein>
<reference evidence="1" key="2">
    <citation type="submission" date="2011-01" db="EMBL/GenBank/DDBJ databases">
        <title>The Non-contiguous Finished genome of Clostridium papyrosolvens.</title>
        <authorList>
            <person name="Lucas S."/>
            <person name="Copeland A."/>
            <person name="Lapidus A."/>
            <person name="Cheng J.-F."/>
            <person name="Goodwin L."/>
            <person name="Pitluck S."/>
            <person name="Misra M."/>
            <person name="Chertkov O."/>
            <person name="Detter J.C."/>
            <person name="Han C."/>
            <person name="Tapia R."/>
            <person name="Land M."/>
            <person name="Hauser L."/>
            <person name="Kyrpides N."/>
            <person name="Ivanova N."/>
            <person name="Pagani I."/>
            <person name="Mouttaki H."/>
            <person name="He Z."/>
            <person name="Zhou J."/>
            <person name="Hemme C.L."/>
            <person name="Woyke T."/>
        </authorList>
    </citation>
    <scope>NUCLEOTIDE SEQUENCE [LARGE SCALE GENOMIC DNA]</scope>
    <source>
        <strain evidence="1">DSM 2782</strain>
    </source>
</reference>
<dbReference type="RefSeq" id="WP_004621630.1">
    <property type="nucleotide sequence ID" value="NZ_ACXX02000015.1"/>
</dbReference>
<proteinExistence type="predicted"/>
<dbReference type="EMBL" id="ACXX02000015">
    <property type="protein sequence ID" value="EGD46275.1"/>
    <property type="molecule type" value="Genomic_DNA"/>
</dbReference>
<name>F1TH35_9FIRM</name>
<organism evidence="1 2">
    <name type="scientific">Ruminiclostridium papyrosolvens DSM 2782</name>
    <dbReference type="NCBI Taxonomy" id="588581"/>
    <lineage>
        <taxon>Bacteria</taxon>
        <taxon>Bacillati</taxon>
        <taxon>Bacillota</taxon>
        <taxon>Clostridia</taxon>
        <taxon>Eubacteriales</taxon>
        <taxon>Oscillospiraceae</taxon>
        <taxon>Ruminiclostridium</taxon>
    </lineage>
</organism>
<dbReference type="eggNOG" id="ENOG50317ST">
    <property type="taxonomic scope" value="Bacteria"/>
</dbReference>
<evidence type="ECO:0000313" key="1">
    <source>
        <dbReference type="EMBL" id="EGD46275.1"/>
    </source>
</evidence>
<reference evidence="1" key="1">
    <citation type="submission" date="2009-07" db="EMBL/GenBank/DDBJ databases">
        <authorList>
            <consortium name="US DOE Joint Genome Institute (JGI-PGF)"/>
            <person name="Lucas S."/>
            <person name="Copeland A."/>
            <person name="Lapidus A."/>
            <person name="Glavina del Rio T."/>
            <person name="Tice H."/>
            <person name="Bruce D."/>
            <person name="Goodwin L."/>
            <person name="Pitluck S."/>
            <person name="Larimer F."/>
            <person name="Land M.L."/>
            <person name="Mouttaki H."/>
            <person name="He Z."/>
            <person name="Zhou J."/>
            <person name="Hemme C.L."/>
        </authorList>
    </citation>
    <scope>NUCLEOTIDE SEQUENCE [LARGE SCALE GENOMIC DNA]</scope>
    <source>
        <strain evidence="1">DSM 2782</strain>
    </source>
</reference>
<sequence length="228" mass="26334">MNITISTSVSGNDSTIVINELSECPMCKHAIKPHLLSRTSYFDENKKLYLSVNYLCKACYNSFMCQYSVDLIYKTGYHYPKTVLMRVAPINFVTERFEPIISDSFPNFISIYNQALAAESYSLSEISGIGYRKALEFLIKDFLIKMYPEKEESIKNTVLGNCINNFIDNTQLKTAASRAVWLGNDQTHYIQKYTDKDITDLKRLIRLTVHWISMILETEEAEKIEQIK</sequence>
<comment type="caution">
    <text evidence="1">The sequence shown here is derived from an EMBL/GenBank/DDBJ whole genome shotgun (WGS) entry which is preliminary data.</text>
</comment>
<gene>
    <name evidence="1" type="ORF">Cpap_0887</name>
</gene>
<accession>F1TH35</accession>